<dbReference type="AlphaFoldDB" id="D2V412"/>
<dbReference type="GO" id="GO:0005525">
    <property type="term" value="F:GTP binding"/>
    <property type="evidence" value="ECO:0007669"/>
    <property type="project" value="UniProtKB-KW"/>
</dbReference>
<dbReference type="SMART" id="SM00176">
    <property type="entry name" value="RAN"/>
    <property type="match status" value="1"/>
</dbReference>
<dbReference type="InterPro" id="IPR005225">
    <property type="entry name" value="Small_GTP-bd"/>
</dbReference>
<keyword evidence="1" id="KW-0547">Nucleotide-binding</keyword>
<dbReference type="eggNOG" id="KOG0084">
    <property type="taxonomic scope" value="Eukaryota"/>
</dbReference>
<proteinExistence type="predicted"/>
<dbReference type="InParanoid" id="D2V412"/>
<dbReference type="InterPro" id="IPR001806">
    <property type="entry name" value="Small_GTPase"/>
</dbReference>
<dbReference type="PROSITE" id="PS51419">
    <property type="entry name" value="RAB"/>
    <property type="match status" value="1"/>
</dbReference>
<dbReference type="InterPro" id="IPR027417">
    <property type="entry name" value="P-loop_NTPase"/>
</dbReference>
<dbReference type="PROSITE" id="PS51421">
    <property type="entry name" value="RAS"/>
    <property type="match status" value="1"/>
</dbReference>
<dbReference type="RefSeq" id="XP_002681187.1">
    <property type="nucleotide sequence ID" value="XM_002681141.1"/>
</dbReference>
<dbReference type="NCBIfam" id="TIGR00231">
    <property type="entry name" value="small_GTP"/>
    <property type="match status" value="1"/>
</dbReference>
<dbReference type="SMART" id="SM00174">
    <property type="entry name" value="RHO"/>
    <property type="match status" value="1"/>
</dbReference>
<keyword evidence="3" id="KW-0449">Lipoprotein</keyword>
<dbReference type="InterPro" id="IPR050227">
    <property type="entry name" value="Rab"/>
</dbReference>
<dbReference type="SMART" id="SM00175">
    <property type="entry name" value="RAB"/>
    <property type="match status" value="1"/>
</dbReference>
<dbReference type="Gene3D" id="3.40.50.300">
    <property type="entry name" value="P-loop containing nucleotide triphosphate hydrolases"/>
    <property type="match status" value="1"/>
</dbReference>
<dbReference type="EMBL" id="GG738851">
    <property type="protein sequence ID" value="EFC48443.1"/>
    <property type="molecule type" value="Genomic_DNA"/>
</dbReference>
<dbReference type="Proteomes" id="UP000006671">
    <property type="component" value="Unassembled WGS sequence"/>
</dbReference>
<evidence type="ECO:0000256" key="2">
    <source>
        <dbReference type="ARBA" id="ARBA00023134"/>
    </source>
</evidence>
<dbReference type="PRINTS" id="PR00449">
    <property type="entry name" value="RASTRNSFRMNG"/>
</dbReference>
<evidence type="ECO:0000256" key="1">
    <source>
        <dbReference type="ARBA" id="ARBA00022741"/>
    </source>
</evidence>
<accession>D2V412</accession>
<dbReference type="KEGG" id="ngr:NAEGRDRAFT_60325"/>
<dbReference type="STRING" id="5762.D2V412"/>
<dbReference type="SMART" id="SM00173">
    <property type="entry name" value="RAS"/>
    <property type="match status" value="1"/>
</dbReference>
<evidence type="ECO:0000313" key="5">
    <source>
        <dbReference type="Proteomes" id="UP000006671"/>
    </source>
</evidence>
<dbReference type="OrthoDB" id="9989112at2759"/>
<organism evidence="5">
    <name type="scientific">Naegleria gruberi</name>
    <name type="common">Amoeba</name>
    <dbReference type="NCBI Taxonomy" id="5762"/>
    <lineage>
        <taxon>Eukaryota</taxon>
        <taxon>Discoba</taxon>
        <taxon>Heterolobosea</taxon>
        <taxon>Tetramitia</taxon>
        <taxon>Eutetramitia</taxon>
        <taxon>Vahlkampfiidae</taxon>
        <taxon>Naegleria</taxon>
    </lineage>
</organism>
<dbReference type="Pfam" id="PF00071">
    <property type="entry name" value="Ras"/>
    <property type="match status" value="1"/>
</dbReference>
<dbReference type="PANTHER" id="PTHR47977">
    <property type="entry name" value="RAS-RELATED PROTEIN RAB"/>
    <property type="match status" value="1"/>
</dbReference>
<dbReference type="GeneID" id="8849754"/>
<reference evidence="4 5" key="1">
    <citation type="journal article" date="2010" name="Cell">
        <title>The genome of Naegleria gruberi illuminates early eukaryotic versatility.</title>
        <authorList>
            <person name="Fritz-Laylin L.K."/>
            <person name="Prochnik S.E."/>
            <person name="Ginger M.L."/>
            <person name="Dacks J.B."/>
            <person name="Carpenter M.L."/>
            <person name="Field M.C."/>
            <person name="Kuo A."/>
            <person name="Paredez A."/>
            <person name="Chapman J."/>
            <person name="Pham J."/>
            <person name="Shu S."/>
            <person name="Neupane R."/>
            <person name="Cipriano M."/>
            <person name="Mancuso J."/>
            <person name="Tu H."/>
            <person name="Salamov A."/>
            <person name="Lindquist E."/>
            <person name="Shapiro H."/>
            <person name="Lucas S."/>
            <person name="Grigoriev I.V."/>
            <person name="Cande W.Z."/>
            <person name="Fulton C."/>
            <person name="Rokhsar D.S."/>
            <person name="Dawson S.C."/>
        </authorList>
    </citation>
    <scope>NUCLEOTIDE SEQUENCE [LARGE SCALE GENOMIC DNA]</scope>
    <source>
        <strain evidence="4 5">NEG-M</strain>
    </source>
</reference>
<dbReference type="SUPFAM" id="SSF52540">
    <property type="entry name" value="P-loop containing nucleoside triphosphate hydrolases"/>
    <property type="match status" value="1"/>
</dbReference>
<sequence>MVKMLVIGDSNCGKSSLVLKYTEGKFDEGLVSTIGVDFKLKYLKKGDKTIAIQIWDTAGQERYRTITNSYYRGIPAVIVVFDLTDDRALANVQKWIKEVKKFSAPNVVSILVGNKVDLTDKRVISEKIAREFAMDNDMQYFETSAKQGLNLDLIFETLVDRLR</sequence>
<keyword evidence="2" id="KW-0342">GTP-binding</keyword>
<name>D2V412_NAEGR</name>
<dbReference type="FunFam" id="3.40.50.300:FF:001129">
    <property type="entry name" value="ras-related protein Rab-44 isoform X2"/>
    <property type="match status" value="1"/>
</dbReference>
<dbReference type="CDD" id="cd00154">
    <property type="entry name" value="Rab"/>
    <property type="match status" value="1"/>
</dbReference>
<protein>
    <submittedName>
        <fullName evidence="4">Rab family small GTPase</fullName>
    </submittedName>
</protein>
<dbReference type="GO" id="GO:0003924">
    <property type="term" value="F:GTPase activity"/>
    <property type="evidence" value="ECO:0007669"/>
    <property type="project" value="InterPro"/>
</dbReference>
<dbReference type="OMA" id="VEEAFMM"/>
<evidence type="ECO:0000313" key="4">
    <source>
        <dbReference type="EMBL" id="EFC48443.1"/>
    </source>
</evidence>
<gene>
    <name evidence="4" type="ORF">NAEGRDRAFT_60325</name>
</gene>
<dbReference type="VEuPathDB" id="AmoebaDB:NAEGRDRAFT_60325"/>
<keyword evidence="5" id="KW-1185">Reference proteome</keyword>
<evidence type="ECO:0000256" key="3">
    <source>
        <dbReference type="ARBA" id="ARBA00023288"/>
    </source>
</evidence>
<dbReference type="PROSITE" id="PS51420">
    <property type="entry name" value="RHO"/>
    <property type="match status" value="1"/>
</dbReference>